<protein>
    <submittedName>
        <fullName evidence="1">Uncharacterized protein</fullName>
    </submittedName>
</protein>
<proteinExistence type="predicted"/>
<dbReference type="AlphaFoldDB" id="A0A917DJ86"/>
<sequence>MNGDNIKVSVNETKEEYRFEASFNKDKSDAVSEYMDDYLDQKIFENAQVDAAMRLNDGTQIYVKTDDGEVKIRLDKQLNSRESYEKIKKMGEGIKRILTKK</sequence>
<dbReference type="EMBL" id="BMKK01000001">
    <property type="protein sequence ID" value="GGD41570.1"/>
    <property type="molecule type" value="Genomic_DNA"/>
</dbReference>
<evidence type="ECO:0000313" key="2">
    <source>
        <dbReference type="Proteomes" id="UP000609064"/>
    </source>
</evidence>
<organism evidence="1 2">
    <name type="scientific">Emticicia aquatilis</name>
    <dbReference type="NCBI Taxonomy" id="1537369"/>
    <lineage>
        <taxon>Bacteria</taxon>
        <taxon>Pseudomonadati</taxon>
        <taxon>Bacteroidota</taxon>
        <taxon>Cytophagia</taxon>
        <taxon>Cytophagales</taxon>
        <taxon>Leadbetterellaceae</taxon>
        <taxon>Emticicia</taxon>
    </lineage>
</organism>
<reference evidence="1" key="2">
    <citation type="submission" date="2020-09" db="EMBL/GenBank/DDBJ databases">
        <authorList>
            <person name="Sun Q."/>
            <person name="Zhou Y."/>
        </authorList>
    </citation>
    <scope>NUCLEOTIDE SEQUENCE</scope>
    <source>
        <strain evidence="1">CGMCC 1.15958</strain>
    </source>
</reference>
<gene>
    <name evidence="1" type="ORF">GCM10011514_01990</name>
</gene>
<evidence type="ECO:0000313" key="1">
    <source>
        <dbReference type="EMBL" id="GGD41570.1"/>
    </source>
</evidence>
<dbReference type="Proteomes" id="UP000609064">
    <property type="component" value="Unassembled WGS sequence"/>
</dbReference>
<keyword evidence="2" id="KW-1185">Reference proteome</keyword>
<accession>A0A917DJ86</accession>
<reference evidence="1" key="1">
    <citation type="journal article" date="2014" name="Int. J. Syst. Evol. Microbiol.">
        <title>Complete genome sequence of Corynebacterium casei LMG S-19264T (=DSM 44701T), isolated from a smear-ripened cheese.</title>
        <authorList>
            <consortium name="US DOE Joint Genome Institute (JGI-PGF)"/>
            <person name="Walter F."/>
            <person name="Albersmeier A."/>
            <person name="Kalinowski J."/>
            <person name="Ruckert C."/>
        </authorList>
    </citation>
    <scope>NUCLEOTIDE SEQUENCE</scope>
    <source>
        <strain evidence="1">CGMCC 1.15958</strain>
    </source>
</reference>
<comment type="caution">
    <text evidence="1">The sequence shown here is derived from an EMBL/GenBank/DDBJ whole genome shotgun (WGS) entry which is preliminary data.</text>
</comment>
<name>A0A917DJ86_9BACT</name>